<dbReference type="AlphaFoldDB" id="A0A1Y5F2G4"/>
<keyword evidence="1" id="KW-0407">Ion channel</keyword>
<dbReference type="SUPFAM" id="SSF51206">
    <property type="entry name" value="cAMP-binding domain-like"/>
    <property type="match status" value="1"/>
</dbReference>
<dbReference type="PROSITE" id="PS50042">
    <property type="entry name" value="CNMP_BINDING_3"/>
    <property type="match status" value="1"/>
</dbReference>
<dbReference type="EMBL" id="MAAO01000016">
    <property type="protein sequence ID" value="OUR93126.1"/>
    <property type="molecule type" value="Genomic_DNA"/>
</dbReference>
<evidence type="ECO:0000259" key="2">
    <source>
        <dbReference type="PROSITE" id="PS50042"/>
    </source>
</evidence>
<keyword evidence="1" id="KW-1071">Ligand-gated ion channel</keyword>
<evidence type="ECO:0000313" key="4">
    <source>
        <dbReference type="Proteomes" id="UP000196531"/>
    </source>
</evidence>
<comment type="caution">
    <text evidence="3">The sequence shown here is derived from an EMBL/GenBank/DDBJ whole genome shotgun (WGS) entry which is preliminary data.</text>
</comment>
<keyword evidence="1" id="KW-0813">Transport</keyword>
<name>A0A1Y5F2G4_9BACT</name>
<organism evidence="3 4">
    <name type="scientific">Halobacteriovorax marinus</name>
    <dbReference type="NCBI Taxonomy" id="97084"/>
    <lineage>
        <taxon>Bacteria</taxon>
        <taxon>Pseudomonadati</taxon>
        <taxon>Bdellovibrionota</taxon>
        <taxon>Bacteriovoracia</taxon>
        <taxon>Bacteriovoracales</taxon>
        <taxon>Halobacteriovoraceae</taxon>
        <taxon>Halobacteriovorax</taxon>
    </lineage>
</organism>
<dbReference type="InterPro" id="IPR050866">
    <property type="entry name" value="CNG_cation_channel"/>
</dbReference>
<dbReference type="Proteomes" id="UP000196531">
    <property type="component" value="Unassembled WGS sequence"/>
</dbReference>
<dbReference type="GO" id="GO:0044877">
    <property type="term" value="F:protein-containing complex binding"/>
    <property type="evidence" value="ECO:0007669"/>
    <property type="project" value="TreeGrafter"/>
</dbReference>
<evidence type="ECO:0000256" key="1">
    <source>
        <dbReference type="ARBA" id="ARBA00023286"/>
    </source>
</evidence>
<keyword evidence="1" id="KW-0406">Ion transport</keyword>
<accession>A0A1Y5F2G4</accession>
<proteinExistence type="predicted"/>
<dbReference type="InterPro" id="IPR000595">
    <property type="entry name" value="cNMP-bd_dom"/>
</dbReference>
<dbReference type="PANTHER" id="PTHR45638">
    <property type="entry name" value="CYCLIC NUCLEOTIDE-GATED CATION CHANNEL SUBUNIT A"/>
    <property type="match status" value="1"/>
</dbReference>
<dbReference type="PANTHER" id="PTHR45638:SF11">
    <property type="entry name" value="CYCLIC NUCLEOTIDE-GATED CATION CHANNEL SUBUNIT A"/>
    <property type="match status" value="1"/>
</dbReference>
<sequence length="159" mass="18622">MNDLPKKDNFKDLIRLKKGAVLFHEGEASSFLYIVVKGKITIIKEDKGRVFPLAEIGEKSFIGELSMFNEEHRNASAIAKDETEVFMIKKTDIKKVLKNCPEWVTNIMVTLTDRLRDVDELMREHRVTDNNLEDQFEIHPEEQKTIRKTLEEYRSRRGI</sequence>
<evidence type="ECO:0000313" key="3">
    <source>
        <dbReference type="EMBL" id="OUR93126.1"/>
    </source>
</evidence>
<reference evidence="4" key="1">
    <citation type="journal article" date="2017" name="Proc. Natl. Acad. Sci. U.S.A.">
        <title>Simulation of Deepwater Horizon oil plume reveals substrate specialization within a complex community of hydrocarbon-degraders.</title>
        <authorList>
            <person name="Hu P."/>
            <person name="Dubinsky E.A."/>
            <person name="Probst A.J."/>
            <person name="Wang J."/>
            <person name="Sieber C.M.K."/>
            <person name="Tom L.M."/>
            <person name="Gardinali P."/>
            <person name="Banfield J.F."/>
            <person name="Atlas R.M."/>
            <person name="Andersen G.L."/>
        </authorList>
    </citation>
    <scope>NUCLEOTIDE SEQUENCE [LARGE SCALE GENOMIC DNA]</scope>
</reference>
<dbReference type="CDD" id="cd00038">
    <property type="entry name" value="CAP_ED"/>
    <property type="match status" value="1"/>
</dbReference>
<dbReference type="Pfam" id="PF00027">
    <property type="entry name" value="cNMP_binding"/>
    <property type="match status" value="1"/>
</dbReference>
<dbReference type="GO" id="GO:0005221">
    <property type="term" value="F:intracellularly cyclic nucleotide-activated monoatomic cation channel activity"/>
    <property type="evidence" value="ECO:0007669"/>
    <property type="project" value="InterPro"/>
</dbReference>
<gene>
    <name evidence="3" type="ORF">A9Q84_21735</name>
</gene>
<dbReference type="InterPro" id="IPR014710">
    <property type="entry name" value="RmlC-like_jellyroll"/>
</dbReference>
<dbReference type="Gene3D" id="2.60.120.10">
    <property type="entry name" value="Jelly Rolls"/>
    <property type="match status" value="1"/>
</dbReference>
<dbReference type="InterPro" id="IPR018490">
    <property type="entry name" value="cNMP-bd_dom_sf"/>
</dbReference>
<feature type="domain" description="Cyclic nucleotide-binding" evidence="2">
    <location>
        <begin position="1"/>
        <end position="97"/>
    </location>
</feature>
<protein>
    <recommendedName>
        <fullName evidence="2">Cyclic nucleotide-binding domain-containing protein</fullName>
    </recommendedName>
</protein>